<proteinExistence type="predicted"/>
<evidence type="ECO:0008006" key="5">
    <source>
        <dbReference type="Google" id="ProtNLM"/>
    </source>
</evidence>
<accession>A0ABT1G8M7</accession>
<evidence type="ECO:0000256" key="2">
    <source>
        <dbReference type="SAM" id="SignalP"/>
    </source>
</evidence>
<feature type="region of interest" description="Disordered" evidence="1">
    <location>
        <begin position="130"/>
        <end position="173"/>
    </location>
</feature>
<feature type="chain" id="PRO_5046153270" description="Peptidoglycan-binding protein CsiV" evidence="2">
    <location>
        <begin position="27"/>
        <end position="276"/>
    </location>
</feature>
<keyword evidence="4" id="KW-1185">Reference proteome</keyword>
<organism evidence="3 4">
    <name type="scientific">Natronospira proteinivora</name>
    <dbReference type="NCBI Taxonomy" id="1807133"/>
    <lineage>
        <taxon>Bacteria</taxon>
        <taxon>Pseudomonadati</taxon>
        <taxon>Pseudomonadota</taxon>
        <taxon>Gammaproteobacteria</taxon>
        <taxon>Natronospirales</taxon>
        <taxon>Natronospiraceae</taxon>
        <taxon>Natronospira</taxon>
    </lineage>
</organism>
<keyword evidence="2" id="KW-0732">Signal</keyword>
<evidence type="ECO:0000256" key="1">
    <source>
        <dbReference type="SAM" id="MobiDB-lite"/>
    </source>
</evidence>
<dbReference type="InterPro" id="IPR021241">
    <property type="entry name" value="CsiV"/>
</dbReference>
<dbReference type="Proteomes" id="UP001523550">
    <property type="component" value="Unassembled WGS sequence"/>
</dbReference>
<gene>
    <name evidence="3" type="ORF">J2T60_000658</name>
</gene>
<dbReference type="Pfam" id="PF10972">
    <property type="entry name" value="CsiV"/>
    <property type="match status" value="1"/>
</dbReference>
<evidence type="ECO:0000313" key="3">
    <source>
        <dbReference type="EMBL" id="MCP1726693.1"/>
    </source>
</evidence>
<comment type="caution">
    <text evidence="3">The sequence shown here is derived from an EMBL/GenBank/DDBJ whole genome shotgun (WGS) entry which is preliminary data.</text>
</comment>
<name>A0ABT1G8M7_9GAMM</name>
<dbReference type="EMBL" id="JALJYF010000001">
    <property type="protein sequence ID" value="MCP1726693.1"/>
    <property type="molecule type" value="Genomic_DNA"/>
</dbReference>
<sequence length="276" mass="31708">MKRLLALAGVTLTFSLLGLSHNAAQAETDIRQLDVEVIVFQRNGDTGHDEERWINDPGMPPTLEAAVELDSEEARELDIRSVSGSRLRDVLDRLDSDDRYEVLTHHRYQLPELERDDAPVLRLYVDRRAQEGRDADSDATEEPQQATFQDEHLGQAGESGESEISREDEEQLDLARPLDGTLTVYRNRFFHAAADLIFNPELDDRRAAEDAAQERRQQLQDLLSGQGDFDSLRSREQLEPFIGYRLNERRRVRRLGELHYLDHPRFGVIVRVGRPE</sequence>
<evidence type="ECO:0000313" key="4">
    <source>
        <dbReference type="Proteomes" id="UP001523550"/>
    </source>
</evidence>
<protein>
    <recommendedName>
        <fullName evidence="5">Peptidoglycan-binding protein CsiV</fullName>
    </recommendedName>
</protein>
<reference evidence="3 4" key="1">
    <citation type="submission" date="2022-03" db="EMBL/GenBank/DDBJ databases">
        <title>Genomic Encyclopedia of Type Strains, Phase III (KMG-III): the genomes of soil and plant-associated and newly described type strains.</title>
        <authorList>
            <person name="Whitman W."/>
        </authorList>
    </citation>
    <scope>NUCLEOTIDE SEQUENCE [LARGE SCALE GENOMIC DNA]</scope>
    <source>
        <strain evidence="3 4">BSker1</strain>
    </source>
</reference>
<dbReference type="RefSeq" id="WP_253445399.1">
    <property type="nucleotide sequence ID" value="NZ_JALJYF010000001.1"/>
</dbReference>
<feature type="signal peptide" evidence="2">
    <location>
        <begin position="1"/>
        <end position="26"/>
    </location>
</feature>